<keyword evidence="3 7" id="KW-0813">Transport</keyword>
<evidence type="ECO:0000256" key="6">
    <source>
        <dbReference type="ARBA" id="ARBA00023136"/>
    </source>
</evidence>
<feature type="transmembrane region" description="Helical" evidence="8">
    <location>
        <begin position="316"/>
        <end position="332"/>
    </location>
</feature>
<feature type="transmembrane region" description="Helical" evidence="8">
    <location>
        <begin position="21"/>
        <end position="43"/>
    </location>
</feature>
<feature type="transmembrane region" description="Helical" evidence="8">
    <location>
        <begin position="130"/>
        <end position="150"/>
    </location>
</feature>
<keyword evidence="4 8" id="KW-0812">Transmembrane</keyword>
<evidence type="ECO:0000313" key="10">
    <source>
        <dbReference type="Proteomes" id="UP001178888"/>
    </source>
</evidence>
<feature type="transmembrane region" description="Helical" evidence="8">
    <location>
        <begin position="231"/>
        <end position="253"/>
    </location>
</feature>
<evidence type="ECO:0000256" key="7">
    <source>
        <dbReference type="PIRNR" id="PIRNR002744"/>
    </source>
</evidence>
<keyword evidence="6 7" id="KW-0472">Membrane</keyword>
<feature type="transmembrane region" description="Helical" evidence="8">
    <location>
        <begin position="49"/>
        <end position="68"/>
    </location>
</feature>
<protein>
    <submittedName>
        <fullName evidence="9">Cytosine permease</fullName>
    </submittedName>
</protein>
<evidence type="ECO:0000256" key="4">
    <source>
        <dbReference type="ARBA" id="ARBA00022692"/>
    </source>
</evidence>
<evidence type="ECO:0000256" key="3">
    <source>
        <dbReference type="ARBA" id="ARBA00022448"/>
    </source>
</evidence>
<keyword evidence="10" id="KW-1185">Reference proteome</keyword>
<dbReference type="GO" id="GO:0005886">
    <property type="term" value="C:plasma membrane"/>
    <property type="evidence" value="ECO:0007669"/>
    <property type="project" value="TreeGrafter"/>
</dbReference>
<evidence type="ECO:0000313" key="9">
    <source>
        <dbReference type="EMBL" id="MDQ6595070.1"/>
    </source>
</evidence>
<dbReference type="InterPro" id="IPR001248">
    <property type="entry name" value="Pur-cyt_permease"/>
</dbReference>
<dbReference type="PANTHER" id="PTHR31806:SF1">
    <property type="entry name" value="PURINE-CYTOSINE PERMEASE FCY2-RELATED"/>
    <property type="match status" value="1"/>
</dbReference>
<feature type="transmembrane region" description="Helical" evidence="8">
    <location>
        <begin position="386"/>
        <end position="411"/>
    </location>
</feature>
<dbReference type="GO" id="GO:0022857">
    <property type="term" value="F:transmembrane transporter activity"/>
    <property type="evidence" value="ECO:0007669"/>
    <property type="project" value="InterPro"/>
</dbReference>
<feature type="transmembrane region" description="Helical" evidence="8">
    <location>
        <begin position="89"/>
        <end position="110"/>
    </location>
</feature>
<comment type="caution">
    <text evidence="9">The sequence shown here is derived from an EMBL/GenBank/DDBJ whole genome shotgun (WGS) entry which is preliminary data.</text>
</comment>
<evidence type="ECO:0000256" key="1">
    <source>
        <dbReference type="ARBA" id="ARBA00004141"/>
    </source>
</evidence>
<dbReference type="Pfam" id="PF02133">
    <property type="entry name" value="Transp_cyt_pur"/>
    <property type="match status" value="1"/>
</dbReference>
<dbReference type="Proteomes" id="UP001178888">
    <property type="component" value="Unassembled WGS sequence"/>
</dbReference>
<evidence type="ECO:0000256" key="2">
    <source>
        <dbReference type="ARBA" id="ARBA00008974"/>
    </source>
</evidence>
<comment type="similarity">
    <text evidence="2 7">Belongs to the purine-cytosine permease (2.A.39) family.</text>
</comment>
<comment type="subcellular location">
    <subcellularLocation>
        <location evidence="1">Membrane</location>
        <topology evidence="1">Multi-pass membrane protein</topology>
    </subcellularLocation>
</comment>
<dbReference type="InterPro" id="IPR026030">
    <property type="entry name" value="Pur-cyt_permease_Fcy2/21/22"/>
</dbReference>
<feature type="transmembrane region" description="Helical" evidence="8">
    <location>
        <begin position="423"/>
        <end position="439"/>
    </location>
</feature>
<dbReference type="Gene3D" id="1.10.4160.10">
    <property type="entry name" value="Hydantoin permease"/>
    <property type="match status" value="1"/>
</dbReference>
<dbReference type="RefSeq" id="WP_308912789.1">
    <property type="nucleotide sequence ID" value="NZ_JAVGVR010000001.1"/>
</dbReference>
<dbReference type="PANTHER" id="PTHR31806">
    <property type="entry name" value="PURINE-CYTOSINE PERMEASE FCY2-RELATED"/>
    <property type="match status" value="1"/>
</dbReference>
<dbReference type="EMBL" id="JAVGVR010000001">
    <property type="protein sequence ID" value="MDQ6595070.1"/>
    <property type="molecule type" value="Genomic_DNA"/>
</dbReference>
<evidence type="ECO:0000256" key="8">
    <source>
        <dbReference type="SAM" id="Phobius"/>
    </source>
</evidence>
<feature type="transmembrane region" description="Helical" evidence="8">
    <location>
        <begin position="157"/>
        <end position="177"/>
    </location>
</feature>
<name>A0AA90QX72_9BACI</name>
<feature type="transmembrane region" description="Helical" evidence="8">
    <location>
        <begin position="344"/>
        <end position="365"/>
    </location>
</feature>
<reference evidence="9" key="1">
    <citation type="submission" date="2023-08" db="EMBL/GenBank/DDBJ databases">
        <title>Nitrogen cycling bacteria in agricultural field soils.</title>
        <authorList>
            <person name="Jang J."/>
        </authorList>
    </citation>
    <scope>NUCLEOTIDE SEQUENCE</scope>
    <source>
        <strain evidence="9">PS3-36</strain>
    </source>
</reference>
<dbReference type="AlphaFoldDB" id="A0AA90QX72"/>
<feature type="transmembrane region" description="Helical" evidence="8">
    <location>
        <begin position="273"/>
        <end position="295"/>
    </location>
</feature>
<keyword evidence="5 8" id="KW-1133">Transmembrane helix</keyword>
<dbReference type="CDD" id="cd11484">
    <property type="entry name" value="SLC-NCS1sbd_CobB-like"/>
    <property type="match status" value="1"/>
</dbReference>
<evidence type="ECO:0000256" key="5">
    <source>
        <dbReference type="ARBA" id="ARBA00022989"/>
    </source>
</evidence>
<feature type="transmembrane region" description="Helical" evidence="8">
    <location>
        <begin position="189"/>
        <end position="210"/>
    </location>
</feature>
<organism evidence="9 10">
    <name type="scientific">Bacillus salipaludis</name>
    <dbReference type="NCBI Taxonomy" id="2547811"/>
    <lineage>
        <taxon>Bacteria</taxon>
        <taxon>Bacillati</taxon>
        <taxon>Bacillota</taxon>
        <taxon>Bacilli</taxon>
        <taxon>Bacillales</taxon>
        <taxon>Bacillaceae</taxon>
        <taxon>Bacillus</taxon>
    </lineage>
</organism>
<proteinExistence type="inferred from homology"/>
<accession>A0AA90QX72</accession>
<sequence>MIEKRTIEYIPEEERHGSVRNLFSIWFSSNMQITTLVTGALAIEFGLNLFWSIVAIVLGNLVGAVFMASHSAQGPKLGVPQMIQSRAQFGVIGAVLPLIIVTLMYIGFFAGSSVLGAQALSSAFSIPINGGIILLGVITCFITILGYDLIHRLERYFAILFAIVFLFVTYEIFRLPLPAGSWDPTHFDLGPFLLTISIVATWQLTYAPYVADYSRYLPSNTPASKTFGYSYAGTVVGTVWMMSLGVFLTAAIPKFLDNASAGLVKLVGPQFGIFMYFVIILGVIGVNVLNLYGAFMSVTTTLEAFTKLKGTTRARFWLVFSTAIVGTVLSVWGHGNFLENFENLILLLSYFMVPWTAINLVDYYMLRHGEYNVEAIFDVNGEYGKFNWIAISSYLVAVVLEIPFVNTTMYVGPIAKALDGTDLAWMVGLVVPTVLYYYPMKKKINIPSEGIQNERFRIEK</sequence>
<dbReference type="PIRSF" id="PIRSF002744">
    <property type="entry name" value="Pur-cyt_permease"/>
    <property type="match status" value="1"/>
</dbReference>
<gene>
    <name evidence="9" type="ORF">RCG21_01155</name>
</gene>